<evidence type="ECO:0000313" key="3">
    <source>
        <dbReference type="EMBL" id="KAF9463390.1"/>
    </source>
</evidence>
<evidence type="ECO:0000256" key="1">
    <source>
        <dbReference type="SAM" id="MobiDB-lite"/>
    </source>
</evidence>
<protein>
    <submittedName>
        <fullName evidence="3">Uncharacterized protein</fullName>
    </submittedName>
</protein>
<organism evidence="3 4">
    <name type="scientific">Collybia nuda</name>
    <dbReference type="NCBI Taxonomy" id="64659"/>
    <lineage>
        <taxon>Eukaryota</taxon>
        <taxon>Fungi</taxon>
        <taxon>Dikarya</taxon>
        <taxon>Basidiomycota</taxon>
        <taxon>Agaricomycotina</taxon>
        <taxon>Agaricomycetes</taxon>
        <taxon>Agaricomycetidae</taxon>
        <taxon>Agaricales</taxon>
        <taxon>Tricholomatineae</taxon>
        <taxon>Clitocybaceae</taxon>
        <taxon>Collybia</taxon>
    </lineage>
</organism>
<reference evidence="3" key="1">
    <citation type="submission" date="2020-11" db="EMBL/GenBank/DDBJ databases">
        <authorList>
            <consortium name="DOE Joint Genome Institute"/>
            <person name="Ahrendt S."/>
            <person name="Riley R."/>
            <person name="Andreopoulos W."/>
            <person name="Labutti K."/>
            <person name="Pangilinan J."/>
            <person name="Ruiz-Duenas F.J."/>
            <person name="Barrasa J.M."/>
            <person name="Sanchez-Garcia M."/>
            <person name="Camarero S."/>
            <person name="Miyauchi S."/>
            <person name="Serrano A."/>
            <person name="Linde D."/>
            <person name="Babiker R."/>
            <person name="Drula E."/>
            <person name="Ayuso-Fernandez I."/>
            <person name="Pacheco R."/>
            <person name="Padilla G."/>
            <person name="Ferreira P."/>
            <person name="Barriuso J."/>
            <person name="Kellner H."/>
            <person name="Castanera R."/>
            <person name="Alfaro M."/>
            <person name="Ramirez L."/>
            <person name="Pisabarro A.G."/>
            <person name="Kuo A."/>
            <person name="Tritt A."/>
            <person name="Lipzen A."/>
            <person name="He G."/>
            <person name="Yan M."/>
            <person name="Ng V."/>
            <person name="Cullen D."/>
            <person name="Martin F."/>
            <person name="Rosso M.-N."/>
            <person name="Henrissat B."/>
            <person name="Hibbett D."/>
            <person name="Martinez A.T."/>
            <person name="Grigoriev I.V."/>
        </authorList>
    </citation>
    <scope>NUCLEOTIDE SEQUENCE</scope>
    <source>
        <strain evidence="3">CBS 247.69</strain>
    </source>
</reference>
<feature type="transmembrane region" description="Helical" evidence="2">
    <location>
        <begin position="52"/>
        <end position="70"/>
    </location>
</feature>
<accession>A0A9P6CIK2</accession>
<keyword evidence="4" id="KW-1185">Reference proteome</keyword>
<dbReference type="Proteomes" id="UP000807353">
    <property type="component" value="Unassembled WGS sequence"/>
</dbReference>
<dbReference type="EMBL" id="MU150263">
    <property type="protein sequence ID" value="KAF9463390.1"/>
    <property type="molecule type" value="Genomic_DNA"/>
</dbReference>
<sequence>MNSARRGSSQSVSTSFHTRPQSKSRKSWYSIILVIIPIFKNVMNRKGRYREVAYTICVFPVTPIVIRVITHLNSSSALTTTI</sequence>
<feature type="non-terminal residue" evidence="3">
    <location>
        <position position="82"/>
    </location>
</feature>
<gene>
    <name evidence="3" type="ORF">BDZ94DRAFT_1259234</name>
</gene>
<feature type="compositionally biased region" description="Polar residues" evidence="1">
    <location>
        <begin position="1"/>
        <end position="19"/>
    </location>
</feature>
<evidence type="ECO:0000256" key="2">
    <source>
        <dbReference type="SAM" id="Phobius"/>
    </source>
</evidence>
<proteinExistence type="predicted"/>
<feature type="region of interest" description="Disordered" evidence="1">
    <location>
        <begin position="1"/>
        <end position="25"/>
    </location>
</feature>
<keyword evidence="2" id="KW-1133">Transmembrane helix</keyword>
<keyword evidence="2" id="KW-0472">Membrane</keyword>
<keyword evidence="2" id="KW-0812">Transmembrane</keyword>
<dbReference type="AlphaFoldDB" id="A0A9P6CIK2"/>
<evidence type="ECO:0000313" key="4">
    <source>
        <dbReference type="Proteomes" id="UP000807353"/>
    </source>
</evidence>
<comment type="caution">
    <text evidence="3">The sequence shown here is derived from an EMBL/GenBank/DDBJ whole genome shotgun (WGS) entry which is preliminary data.</text>
</comment>
<name>A0A9P6CIK2_9AGAR</name>